<gene>
    <name evidence="2" type="ORF">CLV63_1339</name>
</gene>
<feature type="domain" description="VOC" evidence="1">
    <location>
        <begin position="5"/>
        <end position="116"/>
    </location>
</feature>
<evidence type="ECO:0000313" key="3">
    <source>
        <dbReference type="Proteomes" id="UP000240542"/>
    </source>
</evidence>
<keyword evidence="3" id="KW-1185">Reference proteome</keyword>
<sequence>MAWGAVEQIVVDAADPAALARFWAVLLGGEPVDRDDGWSVIGGGPGRPRVSFQPVPEPKARKNRLHLDIAAADIPAATAALVTAGAIAVGAQVTDEQGTFQVLRDPEGNEFCLAWPPKP</sequence>
<accession>A0A2P8CPL5</accession>
<comment type="caution">
    <text evidence="2">The sequence shown here is derived from an EMBL/GenBank/DDBJ whole genome shotgun (WGS) entry which is preliminary data.</text>
</comment>
<dbReference type="PANTHER" id="PTHR35908:SF1">
    <property type="entry name" value="CONSERVED PROTEIN"/>
    <property type="match status" value="1"/>
</dbReference>
<reference evidence="2 3" key="1">
    <citation type="submission" date="2018-03" db="EMBL/GenBank/DDBJ databases">
        <title>Genomic Encyclopedia of Archaeal and Bacterial Type Strains, Phase II (KMG-II): from individual species to whole genera.</title>
        <authorList>
            <person name="Goeker M."/>
        </authorList>
    </citation>
    <scope>NUCLEOTIDE SEQUENCE [LARGE SCALE GENOMIC DNA]</scope>
    <source>
        <strain evidence="2 3">DSM 45312</strain>
    </source>
</reference>
<dbReference type="InterPro" id="IPR029068">
    <property type="entry name" value="Glyas_Bleomycin-R_OHBP_Dase"/>
</dbReference>
<proteinExistence type="predicted"/>
<dbReference type="Gene3D" id="3.10.180.10">
    <property type="entry name" value="2,3-Dihydroxybiphenyl 1,2-Dioxygenase, domain 1"/>
    <property type="match status" value="1"/>
</dbReference>
<dbReference type="InterPro" id="IPR037523">
    <property type="entry name" value="VOC_core"/>
</dbReference>
<dbReference type="CDD" id="cd06587">
    <property type="entry name" value="VOC"/>
    <property type="match status" value="1"/>
</dbReference>
<dbReference type="SUPFAM" id="SSF54593">
    <property type="entry name" value="Glyoxalase/Bleomycin resistance protein/Dihydroxybiphenyl dioxygenase"/>
    <property type="match status" value="1"/>
</dbReference>
<organism evidence="2 3">
    <name type="scientific">Murinocardiopsis flavida</name>
    <dbReference type="NCBI Taxonomy" id="645275"/>
    <lineage>
        <taxon>Bacteria</taxon>
        <taxon>Bacillati</taxon>
        <taxon>Actinomycetota</taxon>
        <taxon>Actinomycetes</taxon>
        <taxon>Streptosporangiales</taxon>
        <taxon>Nocardiopsidaceae</taxon>
        <taxon>Murinocardiopsis</taxon>
    </lineage>
</organism>
<dbReference type="OrthoDB" id="3212826at2"/>
<dbReference type="Pfam" id="PF18029">
    <property type="entry name" value="Glyoxalase_6"/>
    <property type="match status" value="1"/>
</dbReference>
<dbReference type="Proteomes" id="UP000240542">
    <property type="component" value="Unassembled WGS sequence"/>
</dbReference>
<protein>
    <recommendedName>
        <fullName evidence="1">VOC domain-containing protein</fullName>
    </recommendedName>
</protein>
<dbReference type="RefSeq" id="WP_106586627.1">
    <property type="nucleotide sequence ID" value="NZ_PYGA01000033.1"/>
</dbReference>
<name>A0A2P8CPL5_9ACTN</name>
<evidence type="ECO:0000313" key="2">
    <source>
        <dbReference type="EMBL" id="PSK86892.1"/>
    </source>
</evidence>
<dbReference type="AlphaFoldDB" id="A0A2P8CPL5"/>
<dbReference type="PANTHER" id="PTHR35908">
    <property type="entry name" value="HYPOTHETICAL FUSION PROTEIN"/>
    <property type="match status" value="1"/>
</dbReference>
<evidence type="ECO:0000259" key="1">
    <source>
        <dbReference type="PROSITE" id="PS51819"/>
    </source>
</evidence>
<dbReference type="InterPro" id="IPR041581">
    <property type="entry name" value="Glyoxalase_6"/>
</dbReference>
<dbReference type="EMBL" id="PYGA01000033">
    <property type="protein sequence ID" value="PSK86892.1"/>
    <property type="molecule type" value="Genomic_DNA"/>
</dbReference>
<dbReference type="PROSITE" id="PS51819">
    <property type="entry name" value="VOC"/>
    <property type="match status" value="1"/>
</dbReference>